<dbReference type="InterPro" id="IPR055222">
    <property type="entry name" value="PRISE-like_Rossmann-fold"/>
</dbReference>
<sequence>MPSAIVTGATGILGREIVFALGKDPQKWQTVYALSRSQKEDYPSNVQHGRIDLQAGPQELAKQLQGIEAEYLFFTAYLQKDSEQENWDTNGAMLENFLEALSMTGAEKKLKRVILTTGAKQYGLHLGPAKNPMEESDPEVKGSGRPPNFYYRQQEALRTKSKGKGWDWVVTYPNVVIGVAKGNFMNFATALGIYATVTKELKEPFIFPGNPDLYTGFDCFTYSQLHAQFCLWAALEPKCANENFNVVNGDVQSWQTLWPKVATKFGVHIPAKQFSLKAGVENEVELIERPPIADQAAEMGIVDRIYRGKLIMKVDLTKWAQRPEVKKAWDTVVARHGLDKDAFDKATWLFLNFVLGKNSDVVINMTKARKLGWTGYYDTWDSLSESLDDLADEKILPKF</sequence>
<proteinExistence type="predicted"/>
<dbReference type="OrthoDB" id="1731983at2759"/>
<dbReference type="Gene3D" id="3.40.50.720">
    <property type="entry name" value="NAD(P)-binding Rossmann-like Domain"/>
    <property type="match status" value="1"/>
</dbReference>
<evidence type="ECO:0000259" key="2">
    <source>
        <dbReference type="Pfam" id="PF22917"/>
    </source>
</evidence>
<dbReference type="PANTHER" id="PTHR32487:SF0">
    <property type="entry name" value="3-OXO-DELTA(4,5)-STEROID 5-BETA-REDUCTASE"/>
    <property type="match status" value="1"/>
</dbReference>
<dbReference type="OMA" id="GRPFVFP"/>
<accession>A0A165FV90</accession>
<dbReference type="AlphaFoldDB" id="A0A165FV90"/>
<dbReference type="Proteomes" id="UP000076632">
    <property type="component" value="Unassembled WGS sequence"/>
</dbReference>
<dbReference type="Pfam" id="PF22917">
    <property type="entry name" value="PRISE"/>
    <property type="match status" value="1"/>
</dbReference>
<feature type="region of interest" description="Disordered" evidence="1">
    <location>
        <begin position="126"/>
        <end position="145"/>
    </location>
</feature>
<gene>
    <name evidence="3" type="ORF">L228DRAFT_262438</name>
</gene>
<dbReference type="PANTHER" id="PTHR32487">
    <property type="entry name" value="3-OXO-DELTA(4,5)-STEROID 5-BETA-REDUCTASE"/>
    <property type="match status" value="1"/>
</dbReference>
<dbReference type="GeneID" id="28899558"/>
<dbReference type="InterPro" id="IPR036291">
    <property type="entry name" value="NAD(P)-bd_dom_sf"/>
</dbReference>
<organism evidence="3 4">
    <name type="scientific">Xylona heveae (strain CBS 132557 / TC161)</name>
    <dbReference type="NCBI Taxonomy" id="1328760"/>
    <lineage>
        <taxon>Eukaryota</taxon>
        <taxon>Fungi</taxon>
        <taxon>Dikarya</taxon>
        <taxon>Ascomycota</taxon>
        <taxon>Pezizomycotina</taxon>
        <taxon>Xylonomycetes</taxon>
        <taxon>Xylonales</taxon>
        <taxon>Xylonaceae</taxon>
        <taxon>Xylona</taxon>
    </lineage>
</organism>
<dbReference type="CDD" id="cd08948">
    <property type="entry name" value="5beta-POR_like_SDR_a"/>
    <property type="match status" value="1"/>
</dbReference>
<dbReference type="InParanoid" id="A0A165FV90"/>
<protein>
    <submittedName>
        <fullName evidence="3">NAD dependent epimerase/dehydratase family protein</fullName>
    </submittedName>
</protein>
<dbReference type="RefSeq" id="XP_018186975.1">
    <property type="nucleotide sequence ID" value="XM_018334421.1"/>
</dbReference>
<evidence type="ECO:0000313" key="3">
    <source>
        <dbReference type="EMBL" id="KZF21420.1"/>
    </source>
</evidence>
<dbReference type="SUPFAM" id="SSF51735">
    <property type="entry name" value="NAD(P)-binding Rossmann-fold domains"/>
    <property type="match status" value="1"/>
</dbReference>
<dbReference type="STRING" id="1328760.A0A165FV90"/>
<reference evidence="3 4" key="1">
    <citation type="journal article" date="2016" name="Fungal Biol.">
        <title>The genome of Xylona heveae provides a window into fungal endophytism.</title>
        <authorList>
            <person name="Gazis R."/>
            <person name="Kuo A."/>
            <person name="Riley R."/>
            <person name="LaButti K."/>
            <person name="Lipzen A."/>
            <person name="Lin J."/>
            <person name="Amirebrahimi M."/>
            <person name="Hesse C.N."/>
            <person name="Spatafora J.W."/>
            <person name="Henrissat B."/>
            <person name="Hainaut M."/>
            <person name="Grigoriev I.V."/>
            <person name="Hibbett D.S."/>
        </authorList>
    </citation>
    <scope>NUCLEOTIDE SEQUENCE [LARGE SCALE GENOMIC DNA]</scope>
    <source>
        <strain evidence="3 4">TC161</strain>
    </source>
</reference>
<dbReference type="EMBL" id="KV407461">
    <property type="protein sequence ID" value="KZF21420.1"/>
    <property type="molecule type" value="Genomic_DNA"/>
</dbReference>
<evidence type="ECO:0000256" key="1">
    <source>
        <dbReference type="SAM" id="MobiDB-lite"/>
    </source>
</evidence>
<name>A0A165FV90_XYLHT</name>
<feature type="domain" description="PRISE-like Rossmann-fold" evidence="2">
    <location>
        <begin position="53"/>
        <end position="268"/>
    </location>
</feature>
<keyword evidence="4" id="KW-1185">Reference proteome</keyword>
<evidence type="ECO:0000313" key="4">
    <source>
        <dbReference type="Proteomes" id="UP000076632"/>
    </source>
</evidence>